<keyword evidence="3" id="KW-1185">Reference proteome</keyword>
<feature type="signal peptide" evidence="1">
    <location>
        <begin position="1"/>
        <end position="26"/>
    </location>
</feature>
<organism evidence="2 3">
    <name type="scientific">Psychroflexus halocasei</name>
    <dbReference type="NCBI Taxonomy" id="908615"/>
    <lineage>
        <taxon>Bacteria</taxon>
        <taxon>Pseudomonadati</taxon>
        <taxon>Bacteroidota</taxon>
        <taxon>Flavobacteriia</taxon>
        <taxon>Flavobacteriales</taxon>
        <taxon>Flavobacteriaceae</taxon>
        <taxon>Psychroflexus</taxon>
    </lineage>
</organism>
<dbReference type="AlphaFoldDB" id="A0A1H3WMS7"/>
<protein>
    <recommendedName>
        <fullName evidence="4">Phosphate-selective porin O and P</fullName>
    </recommendedName>
</protein>
<accession>A0A1H3WMS7</accession>
<dbReference type="EMBL" id="FNQF01000002">
    <property type="protein sequence ID" value="SDZ88477.1"/>
    <property type="molecule type" value="Genomic_DNA"/>
</dbReference>
<evidence type="ECO:0000256" key="1">
    <source>
        <dbReference type="SAM" id="SignalP"/>
    </source>
</evidence>
<proteinExistence type="predicted"/>
<dbReference type="SUPFAM" id="SSF56935">
    <property type="entry name" value="Porins"/>
    <property type="match status" value="1"/>
</dbReference>
<gene>
    <name evidence="2" type="ORF">SAMN05421540_10271</name>
</gene>
<dbReference type="Proteomes" id="UP000198820">
    <property type="component" value="Unassembled WGS sequence"/>
</dbReference>
<feature type="chain" id="PRO_5011439209" description="Phosphate-selective porin O and P" evidence="1">
    <location>
        <begin position="27"/>
        <end position="410"/>
    </location>
</feature>
<keyword evidence="1" id="KW-0732">Signal</keyword>
<evidence type="ECO:0008006" key="4">
    <source>
        <dbReference type="Google" id="ProtNLM"/>
    </source>
</evidence>
<name>A0A1H3WMS7_9FLAO</name>
<sequence length="410" mass="45947">MIRISTSTLIKLIFSFLFILSFASHAQDSLKTKKNSASQMNMDAAVNKPSLTSDKSPVTLGGYLEANSIYSTEEGISDGLSFQARRLTLFMSANIAKRISFMTELEIEDGGEEMAIEFAAIDVTLDPLLNFRGGIVMNPIGAFNQNHDGPKWEFVERPDMAVNMLAATLSNAGFGAYGKTYAGNWIFGYEAYVTNGFDNTIISNEEDKTYLPSAKENPERFMENHSGKATFTGKVSIKNRNLGELGISYMGGTYNKFEDDGEEIEDKARLDVFALDFNTTIKATNTTIIGEAAWSWIDIPSTYTQQYGEKQFGAFVDVVQPIYQNKVLEWENASLNFAARFDYVDWNIGKFKETNTNIGDERIAVTPAISFRPTPGTVFRINYRYQWDTDVINNPAEEAATWYFGFSTYF</sequence>
<reference evidence="2 3" key="1">
    <citation type="submission" date="2016-10" db="EMBL/GenBank/DDBJ databases">
        <authorList>
            <person name="de Groot N.N."/>
        </authorList>
    </citation>
    <scope>NUCLEOTIDE SEQUENCE [LARGE SCALE GENOMIC DNA]</scope>
    <source>
        <strain evidence="2 3">DSM 23581</strain>
    </source>
</reference>
<evidence type="ECO:0000313" key="2">
    <source>
        <dbReference type="EMBL" id="SDZ88477.1"/>
    </source>
</evidence>
<evidence type="ECO:0000313" key="3">
    <source>
        <dbReference type="Proteomes" id="UP000198820"/>
    </source>
</evidence>
<dbReference type="RefSeq" id="WP_234953075.1">
    <property type="nucleotide sequence ID" value="NZ_FNQF01000002.1"/>
</dbReference>
<dbReference type="STRING" id="908615.SAMN05421540_10271"/>